<sequence>MSYTVIAAAESGPVATVAASVLDALRLVHDLEKDGDQVTIASDTGWILTVEELEALAKALTTDLRAPRQKIVRRRPLKVSA</sequence>
<dbReference type="EMBL" id="CP081869">
    <property type="protein sequence ID" value="QZO01673.1"/>
    <property type="molecule type" value="Genomic_DNA"/>
</dbReference>
<protein>
    <submittedName>
        <fullName evidence="1">Uncharacterized protein</fullName>
    </submittedName>
</protein>
<reference evidence="1" key="1">
    <citation type="submission" date="2021-08" db="EMBL/GenBank/DDBJ databases">
        <authorList>
            <person name="Zhang H."/>
            <person name="Xu M."/>
            <person name="Yu Z."/>
            <person name="Yang L."/>
            <person name="Cai Y."/>
        </authorList>
    </citation>
    <scope>NUCLEOTIDE SEQUENCE</scope>
    <source>
        <strain evidence="1">CHL1</strain>
    </source>
</reference>
<accession>A0A9E6RBE7</accession>
<evidence type="ECO:0000313" key="1">
    <source>
        <dbReference type="EMBL" id="QZO01673.1"/>
    </source>
</evidence>
<gene>
    <name evidence="1" type="ORF">K6K41_09910</name>
</gene>
<dbReference type="RefSeq" id="WP_261404981.1">
    <property type="nucleotide sequence ID" value="NZ_CP081869.1"/>
</dbReference>
<proteinExistence type="predicted"/>
<keyword evidence="2" id="KW-1185">Reference proteome</keyword>
<organism evidence="1 2">
    <name type="scientific">Chenggangzhangella methanolivorans</name>
    <dbReference type="NCBI Taxonomy" id="1437009"/>
    <lineage>
        <taxon>Bacteria</taxon>
        <taxon>Pseudomonadati</taxon>
        <taxon>Pseudomonadota</taxon>
        <taxon>Alphaproteobacteria</taxon>
        <taxon>Hyphomicrobiales</taxon>
        <taxon>Methylopilaceae</taxon>
        <taxon>Chenggangzhangella</taxon>
    </lineage>
</organism>
<dbReference type="AlphaFoldDB" id="A0A9E6RBE7"/>
<name>A0A9E6RBE7_9HYPH</name>
<dbReference type="KEGG" id="cmet:K6K41_09910"/>
<evidence type="ECO:0000313" key="2">
    <source>
        <dbReference type="Proteomes" id="UP000825701"/>
    </source>
</evidence>
<dbReference type="Proteomes" id="UP000825701">
    <property type="component" value="Chromosome"/>
</dbReference>